<dbReference type="CDD" id="cd06171">
    <property type="entry name" value="Sigma70_r4"/>
    <property type="match status" value="1"/>
</dbReference>
<comment type="similarity">
    <text evidence="1">Belongs to the sigma-70 factor family. ECF subfamily.</text>
</comment>
<keyword evidence="9" id="KW-1185">Reference proteome</keyword>
<dbReference type="PANTHER" id="PTHR43133">
    <property type="entry name" value="RNA POLYMERASE ECF-TYPE SIGMA FACTO"/>
    <property type="match status" value="1"/>
</dbReference>
<keyword evidence="4" id="KW-0804">Transcription</keyword>
<dbReference type="InterPro" id="IPR013324">
    <property type="entry name" value="RNA_pol_sigma_r3/r4-like"/>
</dbReference>
<dbReference type="Gene3D" id="1.10.1740.10">
    <property type="match status" value="1"/>
</dbReference>
<evidence type="ECO:0000256" key="4">
    <source>
        <dbReference type="ARBA" id="ARBA00023163"/>
    </source>
</evidence>
<evidence type="ECO:0000256" key="3">
    <source>
        <dbReference type="ARBA" id="ARBA00023082"/>
    </source>
</evidence>
<evidence type="ECO:0000313" key="8">
    <source>
        <dbReference type="EMBL" id="AQS49676.1"/>
    </source>
</evidence>
<keyword evidence="2" id="KW-0805">Transcription regulation</keyword>
<dbReference type="InterPro" id="IPR053866">
    <property type="entry name" value="PhyR_sigma2"/>
</dbReference>
<dbReference type="InterPro" id="IPR036388">
    <property type="entry name" value="WH-like_DNA-bd_sf"/>
</dbReference>
<evidence type="ECO:0000256" key="1">
    <source>
        <dbReference type="ARBA" id="ARBA00010641"/>
    </source>
</evidence>
<dbReference type="Pfam" id="PF08281">
    <property type="entry name" value="Sigma70_r4_2"/>
    <property type="match status" value="1"/>
</dbReference>
<dbReference type="EMBL" id="CP019437">
    <property type="protein sequence ID" value="AQS49676.1"/>
    <property type="molecule type" value="Genomic_DNA"/>
</dbReference>
<evidence type="ECO:0008006" key="10">
    <source>
        <dbReference type="Google" id="ProtNLM"/>
    </source>
</evidence>
<gene>
    <name evidence="8" type="ORF">BMG03_02615</name>
</gene>
<evidence type="ECO:0000256" key="5">
    <source>
        <dbReference type="SAM" id="MobiDB-lite"/>
    </source>
</evidence>
<feature type="domain" description="RNA polymerase sigma factor 70 region 4 type 2" evidence="6">
    <location>
        <begin position="98"/>
        <end position="146"/>
    </location>
</feature>
<proteinExistence type="inferred from homology"/>
<organism evidence="8 9">
    <name type="scientific">Thioclava nitratireducens</name>
    <dbReference type="NCBI Taxonomy" id="1915078"/>
    <lineage>
        <taxon>Bacteria</taxon>
        <taxon>Pseudomonadati</taxon>
        <taxon>Pseudomonadota</taxon>
        <taxon>Alphaproteobacteria</taxon>
        <taxon>Rhodobacterales</taxon>
        <taxon>Paracoccaceae</taxon>
        <taxon>Thioclava</taxon>
    </lineage>
</organism>
<evidence type="ECO:0000313" key="9">
    <source>
        <dbReference type="Proteomes" id="UP000185622"/>
    </source>
</evidence>
<protein>
    <recommendedName>
        <fullName evidence="10">RNA polymerase subunit sigma-24</fullName>
    </recommendedName>
</protein>
<dbReference type="PANTHER" id="PTHR43133:SF25">
    <property type="entry name" value="RNA POLYMERASE SIGMA FACTOR RFAY-RELATED"/>
    <property type="match status" value="1"/>
</dbReference>
<dbReference type="InterPro" id="IPR013249">
    <property type="entry name" value="RNA_pol_sigma70_r4_t2"/>
</dbReference>
<feature type="region of interest" description="Disordered" evidence="5">
    <location>
        <begin position="146"/>
        <end position="167"/>
    </location>
</feature>
<name>A0ABM6ILL4_9RHOB</name>
<reference evidence="8 9" key="1">
    <citation type="submission" date="2017-01" db="EMBL/GenBank/DDBJ databases">
        <title>The complete genome sequence of a sulfur-oxidizing marine bacterium Thioclava sp. 25B10_4T.</title>
        <authorList>
            <person name="Liu Y."/>
            <person name="Lai Q."/>
            <person name="Shao Z."/>
        </authorList>
    </citation>
    <scope>NUCLEOTIDE SEQUENCE [LARGE SCALE GENOMIC DNA]</scope>
    <source>
        <strain evidence="8 9">25B10_4</strain>
    </source>
</reference>
<feature type="domain" description="PhyR sigma2" evidence="7">
    <location>
        <begin position="2"/>
        <end position="55"/>
    </location>
</feature>
<evidence type="ECO:0000259" key="7">
    <source>
        <dbReference type="Pfam" id="PF22029"/>
    </source>
</evidence>
<dbReference type="Proteomes" id="UP000185622">
    <property type="component" value="Chromosome"/>
</dbReference>
<evidence type="ECO:0000259" key="6">
    <source>
        <dbReference type="Pfam" id="PF08281"/>
    </source>
</evidence>
<dbReference type="SUPFAM" id="SSF88659">
    <property type="entry name" value="Sigma3 and sigma4 domains of RNA polymerase sigma factors"/>
    <property type="match status" value="1"/>
</dbReference>
<dbReference type="InterPro" id="IPR014284">
    <property type="entry name" value="RNA_pol_sigma-70_dom"/>
</dbReference>
<accession>A0ABM6ILL4</accession>
<keyword evidence="3" id="KW-0731">Sigma factor</keyword>
<dbReference type="InterPro" id="IPR013325">
    <property type="entry name" value="RNA_pol_sigma_r2"/>
</dbReference>
<dbReference type="Gene3D" id="1.10.10.10">
    <property type="entry name" value="Winged helix-like DNA-binding domain superfamily/Winged helix DNA-binding domain"/>
    <property type="match status" value="1"/>
</dbReference>
<dbReference type="SUPFAM" id="SSF88946">
    <property type="entry name" value="Sigma2 domain of RNA polymerase sigma factors"/>
    <property type="match status" value="1"/>
</dbReference>
<dbReference type="InterPro" id="IPR039425">
    <property type="entry name" value="RNA_pol_sigma-70-like"/>
</dbReference>
<dbReference type="NCBIfam" id="TIGR02937">
    <property type="entry name" value="sigma70-ECF"/>
    <property type="match status" value="1"/>
</dbReference>
<sequence>MIEAQIPALRRFAFALTRERDAADDLVQDCLARALTRWHLLRSEDQLRAWLFRILRNLYHDAHRRRIRRPEGGALDPDGLAGRDADAETVVFLGDVFSALARLPIEQQEVLLLVGVEDFSYEAVARILGLPKGTVMSRLARGREALREMTGHDRPDRTRHPHLRRLK</sequence>
<evidence type="ECO:0000256" key="2">
    <source>
        <dbReference type="ARBA" id="ARBA00023015"/>
    </source>
</evidence>
<feature type="compositionally biased region" description="Basic and acidic residues" evidence="5">
    <location>
        <begin position="146"/>
        <end position="158"/>
    </location>
</feature>
<dbReference type="Pfam" id="PF22029">
    <property type="entry name" value="PhyR_sigma2"/>
    <property type="match status" value="1"/>
</dbReference>